<dbReference type="AlphaFoldDB" id="A0A976II36"/>
<dbReference type="RefSeq" id="XP_067821715.1">
    <property type="nucleotide sequence ID" value="XM_067960857.1"/>
</dbReference>
<dbReference type="InterPro" id="IPR001214">
    <property type="entry name" value="SET_dom"/>
</dbReference>
<proteinExistence type="predicted"/>
<dbReference type="KEGG" id="blac:94346528"/>
<dbReference type="GeneID" id="94346528"/>
<dbReference type="InterPro" id="IPR046341">
    <property type="entry name" value="SET_dom_sf"/>
</dbReference>
<evidence type="ECO:0000259" key="1">
    <source>
        <dbReference type="Pfam" id="PF00856"/>
    </source>
</evidence>
<organism evidence="2 3">
    <name type="scientific">Bremia lactucae</name>
    <name type="common">Lettuce downy mildew</name>
    <dbReference type="NCBI Taxonomy" id="4779"/>
    <lineage>
        <taxon>Eukaryota</taxon>
        <taxon>Sar</taxon>
        <taxon>Stramenopiles</taxon>
        <taxon>Oomycota</taxon>
        <taxon>Peronosporomycetes</taxon>
        <taxon>Peronosporales</taxon>
        <taxon>Peronosporaceae</taxon>
        <taxon>Bremia</taxon>
    </lineage>
</organism>
<comment type="caution">
    <text evidence="2">The sequence shown here is derived from an EMBL/GenBank/DDBJ whole genome shotgun (WGS) entry which is preliminary data.</text>
</comment>
<dbReference type="EMBL" id="SHOA02000012">
    <property type="protein sequence ID" value="TDH72216.1"/>
    <property type="molecule type" value="Genomic_DNA"/>
</dbReference>
<dbReference type="Pfam" id="PF00856">
    <property type="entry name" value="SET"/>
    <property type="match status" value="1"/>
</dbReference>
<evidence type="ECO:0000313" key="2">
    <source>
        <dbReference type="EMBL" id="TDH72216.1"/>
    </source>
</evidence>
<dbReference type="Gene3D" id="2.170.270.10">
    <property type="entry name" value="SET domain"/>
    <property type="match status" value="1"/>
</dbReference>
<dbReference type="SUPFAM" id="SSF82199">
    <property type="entry name" value="SET domain"/>
    <property type="match status" value="1"/>
</dbReference>
<sequence>MSYVFLRGKSASLLNVEFEKIRSSAHILANFDIKIFTIFLAADAMGGMGRFTNHLSDANCRIQDLNEESGPEFAIVASRDIEPGKKTAVDGPDKRFYCYRGSNKCRDKGLCDDPLISDVVTSRLRYDNKGKPAAGIGVNRYMKLHLNVVN</sequence>
<feature type="domain" description="SET" evidence="1">
    <location>
        <begin position="40"/>
        <end position="85"/>
    </location>
</feature>
<evidence type="ECO:0000313" key="3">
    <source>
        <dbReference type="Proteomes" id="UP000294530"/>
    </source>
</evidence>
<dbReference type="OrthoDB" id="126176at2759"/>
<protein>
    <recommendedName>
        <fullName evidence="1">SET domain-containing protein</fullName>
    </recommendedName>
</protein>
<name>A0A976II36_BRELC</name>
<keyword evidence="3" id="KW-1185">Reference proteome</keyword>
<reference evidence="2 3" key="1">
    <citation type="journal article" date="2021" name="Genome Biol.">
        <title>AFLAP: assembly-free linkage analysis pipeline using k-mers from genome sequencing data.</title>
        <authorList>
            <person name="Fletcher K."/>
            <person name="Zhang L."/>
            <person name="Gil J."/>
            <person name="Han R."/>
            <person name="Cavanaugh K."/>
            <person name="Michelmore R."/>
        </authorList>
    </citation>
    <scope>NUCLEOTIDE SEQUENCE [LARGE SCALE GENOMIC DNA]</scope>
    <source>
        <strain evidence="2 3">SF5</strain>
    </source>
</reference>
<dbReference type="Proteomes" id="UP000294530">
    <property type="component" value="Unassembled WGS sequence"/>
</dbReference>
<accession>A0A976II36</accession>
<gene>
    <name evidence="2" type="ORF">CCR75_002760</name>
</gene>